<accession>A0A368NFD7</accession>
<evidence type="ECO:0000313" key="2">
    <source>
        <dbReference type="EMBL" id="RCU48385.1"/>
    </source>
</evidence>
<evidence type="ECO:0000256" key="1">
    <source>
        <dbReference type="SAM" id="MobiDB-lite"/>
    </source>
</evidence>
<feature type="region of interest" description="Disordered" evidence="1">
    <location>
        <begin position="156"/>
        <end position="187"/>
    </location>
</feature>
<dbReference type="EMBL" id="QPHM01000001">
    <property type="protein sequence ID" value="RCU48385.1"/>
    <property type="molecule type" value="Genomic_DNA"/>
</dbReference>
<name>A0A368NFD7_9EURY</name>
<gene>
    <name evidence="2" type="ORF">DU504_14385</name>
</gene>
<dbReference type="OrthoDB" id="307591at2157"/>
<evidence type="ECO:0000313" key="3">
    <source>
        <dbReference type="Proteomes" id="UP000252189"/>
    </source>
</evidence>
<dbReference type="RefSeq" id="WP_114450019.1">
    <property type="nucleotide sequence ID" value="NZ_QPHM01000001.1"/>
</dbReference>
<evidence type="ECO:0008006" key="4">
    <source>
        <dbReference type="Google" id="ProtNLM"/>
    </source>
</evidence>
<keyword evidence="3" id="KW-1185">Reference proteome</keyword>
<dbReference type="AlphaFoldDB" id="A0A368NFD7"/>
<comment type="caution">
    <text evidence="2">The sequence shown here is derived from an EMBL/GenBank/DDBJ whole genome shotgun (WGS) entry which is preliminary data.</text>
</comment>
<reference evidence="2 3" key="1">
    <citation type="submission" date="2018-07" db="EMBL/GenBank/DDBJ databases">
        <title>Genome sequences of Haloplanus salinus JCM 18368T.</title>
        <authorList>
            <person name="Kim Y.B."/>
            <person name="Roh S.W."/>
        </authorList>
    </citation>
    <scope>NUCLEOTIDE SEQUENCE [LARGE SCALE GENOMIC DNA]</scope>
    <source>
        <strain evidence="2 3">JCM 18368</strain>
    </source>
</reference>
<sequence>MSRRTRRVVALVALCVAASMALGVGSYSSVSAERDVSVSVVAGDKAYLGLDEDLTCGPGSSATKGTGQSLIRNQFSSDIDRIELRVTALGGYVRVRAKRTPKAGPAEPLGPDESTRIVFNETYGAGESIYLEIYGPTGHGTKEGAERLQVEVVEATGPGVRVTDTDRTYDVNCPDQKHPPKNGTEDD</sequence>
<dbReference type="Proteomes" id="UP000252189">
    <property type="component" value="Unassembled WGS sequence"/>
</dbReference>
<organism evidence="2 3">
    <name type="scientific">Haloplanus salinus</name>
    <dbReference type="NCBI Taxonomy" id="1126245"/>
    <lineage>
        <taxon>Archaea</taxon>
        <taxon>Methanobacteriati</taxon>
        <taxon>Methanobacteriota</taxon>
        <taxon>Stenosarchaea group</taxon>
        <taxon>Halobacteria</taxon>
        <taxon>Halobacteriales</taxon>
        <taxon>Haloferacaceae</taxon>
        <taxon>Haloplanus</taxon>
    </lineage>
</organism>
<proteinExistence type="predicted"/>
<protein>
    <recommendedName>
        <fullName evidence="4">DUF1102 domain-containing protein</fullName>
    </recommendedName>
</protein>